<reference evidence="1" key="1">
    <citation type="submission" date="2015-04" db="EMBL/GenBank/DDBJ databases">
        <title>The genome sequence of the plant pathogenic Rhizarian Plasmodiophora brassicae reveals insights in its biotrophic life cycle and the origin of chitin synthesis.</title>
        <authorList>
            <person name="Schwelm A."/>
            <person name="Fogelqvist J."/>
            <person name="Knaust A."/>
            <person name="Julke S."/>
            <person name="Lilja T."/>
            <person name="Dhandapani V."/>
            <person name="Bonilla-Rosso G."/>
            <person name="Karlsson M."/>
            <person name="Shevchenko A."/>
            <person name="Choi S.R."/>
            <person name="Kim H.G."/>
            <person name="Park J.Y."/>
            <person name="Lim Y.P."/>
            <person name="Ludwig-Muller J."/>
            <person name="Dixelius C."/>
        </authorList>
    </citation>
    <scope>NUCLEOTIDE SEQUENCE</scope>
    <source>
        <tissue evidence="1">Potato root galls</tissue>
    </source>
</reference>
<accession>A0A0H5R9J5</accession>
<feature type="non-terminal residue" evidence="1">
    <location>
        <position position="1"/>
    </location>
</feature>
<sequence>AKVAIRSTKNIGPTIMVDVVPACSNSPRYFLRSQARQYINGFAVPTVPVPANQTPSRPTRRRSKMIPPFIIPIKPRFDSPVSSAMSHVIKSIRHFIGHDKVRPPVESLFKAILSAEEPLIEEIRADTLWFKDNVHDNRRVSFHLLNTVNPPSYAHFDTQKPFECFARSLNSVYQSFQALDEDDQHQLKTAISSVDFVNRQDIIAKSILQDDSIISSSLLFVLTSLLRYYVKSIFNADEFCDADSIDVRACAALEMKGVDIGALVLTGLRNVSDTRCPSVFSRIREKCDNNRLVFGCIPNSGIAKRWNSLREWVDMAQQFSELTWSKPLLDFQSFVFQ</sequence>
<organism evidence="1">
    <name type="scientific">Spongospora subterranea</name>
    <dbReference type="NCBI Taxonomy" id="70186"/>
    <lineage>
        <taxon>Eukaryota</taxon>
        <taxon>Sar</taxon>
        <taxon>Rhizaria</taxon>
        <taxon>Endomyxa</taxon>
        <taxon>Phytomyxea</taxon>
        <taxon>Plasmodiophorida</taxon>
        <taxon>Plasmodiophoridae</taxon>
        <taxon>Spongospora</taxon>
    </lineage>
</organism>
<evidence type="ECO:0000313" key="1">
    <source>
        <dbReference type="EMBL" id="CRZ10466.1"/>
    </source>
</evidence>
<dbReference type="EMBL" id="HACM01010024">
    <property type="protein sequence ID" value="CRZ10466.1"/>
    <property type="molecule type" value="Transcribed_RNA"/>
</dbReference>
<name>A0A0H5R9J5_9EUKA</name>
<protein>
    <submittedName>
        <fullName evidence="1">Uncharacterized protein</fullName>
    </submittedName>
</protein>
<dbReference type="AlphaFoldDB" id="A0A0H5R9J5"/>
<proteinExistence type="predicted"/>